<sequence>MEKTATRPRRSGLSKSRITLFEQCPKRLWLSVHGSELSDETTAVTSSMAVGHEVGALACALLPGGHMIEAGRGMGAAVDETKALLASGWNAPIFEATFVHDDVLIRVDLMIPADGGWHVAEVKSTTGLKEYHLADLATQLWVMRGNGVPIASAAIRHLDRSFNLREERDYVGLFADADIAGSVEPIIDGRAAIVSSARDALAGPEPVREPGAHCDTPFPCSFKTYCWRDMPPGPEWPAFLLPDIAGKKIARDWALKGVDDLRDVPADAMTNDRLRRVHAATLSGVPYHDAEAIRAETASWAWPRTYLDFETIQFAIPRWIGTGPFAQVPFQFSAHIEDAGGALEHREWLSLDGADPREACATALASLPQTGAVIAWNASFERGCLLKLADQFPDHAERLRCLAGRLVDLLPVVRRHYYHRDQRGSWSIKAVLPTIAPDLAYDGLEDVKSGVDAQVAYFEAIAPETHDVRREQIRKALLTYCERDTLAMKVVLDRMLGAQSVA</sequence>
<dbReference type="AlphaFoldDB" id="A0A5D9C268"/>
<comment type="caution">
    <text evidence="2">The sequence shown here is derived from an EMBL/GenBank/DDBJ whole genome shotgun (WGS) entry which is preliminary data.</text>
</comment>
<accession>A0A5D9C268</accession>
<proteinExistence type="predicted"/>
<gene>
    <name evidence="2" type="ORF">FYJ91_11965</name>
</gene>
<feature type="domain" description="DUF2779" evidence="1">
    <location>
        <begin position="306"/>
        <end position="427"/>
    </location>
</feature>
<reference evidence="2 3" key="1">
    <citation type="submission" date="2019-08" db="EMBL/GenBank/DDBJ databases">
        <authorList>
            <person name="Wang G."/>
            <person name="Xu Z."/>
        </authorList>
    </citation>
    <scope>NUCLEOTIDE SEQUENCE [LARGE SCALE GENOMIC DNA]</scope>
    <source>
        <strain evidence="2 3">ZX</strain>
    </source>
</reference>
<keyword evidence="3" id="KW-1185">Reference proteome</keyword>
<dbReference type="RefSeq" id="WP_149522525.1">
    <property type="nucleotide sequence ID" value="NZ_VTOU01000003.1"/>
</dbReference>
<evidence type="ECO:0000313" key="2">
    <source>
        <dbReference type="EMBL" id="TZG25719.1"/>
    </source>
</evidence>
<dbReference type="Pfam" id="PF11074">
    <property type="entry name" value="DUF2779"/>
    <property type="match status" value="1"/>
</dbReference>
<name>A0A5D9C268_9SPHN</name>
<organism evidence="2 3">
    <name type="scientific">Sphingomonas montanisoli</name>
    <dbReference type="NCBI Taxonomy" id="2606412"/>
    <lineage>
        <taxon>Bacteria</taxon>
        <taxon>Pseudomonadati</taxon>
        <taxon>Pseudomonadota</taxon>
        <taxon>Alphaproteobacteria</taxon>
        <taxon>Sphingomonadales</taxon>
        <taxon>Sphingomonadaceae</taxon>
        <taxon>Sphingomonas</taxon>
    </lineage>
</organism>
<evidence type="ECO:0000313" key="3">
    <source>
        <dbReference type="Proteomes" id="UP000322077"/>
    </source>
</evidence>
<evidence type="ECO:0000259" key="1">
    <source>
        <dbReference type="Pfam" id="PF11074"/>
    </source>
</evidence>
<dbReference type="Proteomes" id="UP000322077">
    <property type="component" value="Unassembled WGS sequence"/>
</dbReference>
<dbReference type="InterPro" id="IPR021301">
    <property type="entry name" value="DUF2779"/>
</dbReference>
<dbReference type="EMBL" id="VTOU01000003">
    <property type="protein sequence ID" value="TZG25719.1"/>
    <property type="molecule type" value="Genomic_DNA"/>
</dbReference>
<protein>
    <submittedName>
        <fullName evidence="2">DUF2779 domain-containing protein</fullName>
    </submittedName>
</protein>